<accession>A0A563F357</accession>
<evidence type="ECO:0000313" key="2">
    <source>
        <dbReference type="EMBL" id="TWP54191.1"/>
    </source>
</evidence>
<sequence length="626" mass="67055">MPEPIPVLADLSDQEKEVVEAARRGVEVVCSDLDVEELATSDDPDHVVRAELIRELLLGRRGELDPRGVRIAGAHLTGELDLAHVRATTGLRLVHCAVPEKIYAREAELPFLDLTMSLMTTLSASRLHIMANLILVGVQIKCDQQESAVQLLSARIDGQINFTGALITSSQGPAVAADALHTNNMLFFRDTKITSDNEEGAVSLRAAHIGGQVAFQRASITNNRGPAINADSIRMEGNLLLSDTKIVGNGVKGAIRLVGSHIGGQVDLDGANLTNDDGPAVDADSMHTDSHLFARDIKITSKSHNGSFLLAGARIEGVASLTNANIVDSRGPAIQAQAARFNDILFVDSATVSGGGEGGVVDLSGTRIEGPLACQGLTATTDRGLKIDLREAVLNQQAHLEATLVCARPDSQGPCHQSGRISLDMFTYASLGRMTWKQWLHLIRFHTNEYRPQPYQQLAAVERAAGHDHNARHILIAQQQDLRRRNPEALGNRPAQWIHAIWGVLGGYGYRAARLGLALIIALTLSGTLGWVAGQVDTRPGHLAAERVTTQAAPAGTPCSFIELVGLGIDRGLPLGTTGLRSRCDLDTATRWGQGFTIAIWCIQIAVWALATLAIASYTGLIRKPA</sequence>
<keyword evidence="1" id="KW-0812">Transmembrane</keyword>
<evidence type="ECO:0000256" key="1">
    <source>
        <dbReference type="SAM" id="Phobius"/>
    </source>
</evidence>
<dbReference type="OrthoDB" id="5194370at2"/>
<organism evidence="2 3">
    <name type="scientific">Lentzea tibetensis</name>
    <dbReference type="NCBI Taxonomy" id="2591470"/>
    <lineage>
        <taxon>Bacteria</taxon>
        <taxon>Bacillati</taxon>
        <taxon>Actinomycetota</taxon>
        <taxon>Actinomycetes</taxon>
        <taxon>Pseudonocardiales</taxon>
        <taxon>Pseudonocardiaceae</taxon>
        <taxon>Lentzea</taxon>
    </lineage>
</organism>
<dbReference type="EMBL" id="VOBR01000001">
    <property type="protein sequence ID" value="TWP54191.1"/>
    <property type="molecule type" value="Genomic_DNA"/>
</dbReference>
<feature type="transmembrane region" description="Helical" evidence="1">
    <location>
        <begin position="515"/>
        <end position="533"/>
    </location>
</feature>
<dbReference type="Proteomes" id="UP000316639">
    <property type="component" value="Unassembled WGS sequence"/>
</dbReference>
<protein>
    <recommendedName>
        <fullName evidence="4">Membrane-associated oxidoreductase</fullName>
    </recommendedName>
</protein>
<gene>
    <name evidence="2" type="ORF">FKR81_01110</name>
</gene>
<evidence type="ECO:0008006" key="4">
    <source>
        <dbReference type="Google" id="ProtNLM"/>
    </source>
</evidence>
<keyword evidence="3" id="KW-1185">Reference proteome</keyword>
<keyword evidence="1" id="KW-0472">Membrane</keyword>
<dbReference type="Gene3D" id="2.160.20.20">
    <property type="match status" value="1"/>
</dbReference>
<proteinExistence type="predicted"/>
<comment type="caution">
    <text evidence="2">The sequence shown here is derived from an EMBL/GenBank/DDBJ whole genome shotgun (WGS) entry which is preliminary data.</text>
</comment>
<dbReference type="AlphaFoldDB" id="A0A563F357"/>
<dbReference type="RefSeq" id="WP_146348974.1">
    <property type="nucleotide sequence ID" value="NZ_VOBR01000001.1"/>
</dbReference>
<keyword evidence="1" id="KW-1133">Transmembrane helix</keyword>
<reference evidence="2 3" key="1">
    <citation type="submission" date="2019-07" db="EMBL/GenBank/DDBJ databases">
        <title>Lentzea xizangensis sp. nov., isolated from Qinghai-Tibetan Plateau Soils.</title>
        <authorList>
            <person name="Huang J."/>
        </authorList>
    </citation>
    <scope>NUCLEOTIDE SEQUENCE [LARGE SCALE GENOMIC DNA]</scope>
    <source>
        <strain evidence="2 3">FXJ1.1311</strain>
    </source>
</reference>
<dbReference type="InterPro" id="IPR012332">
    <property type="entry name" value="Autotransporter_pectin_lyase_C"/>
</dbReference>
<evidence type="ECO:0000313" key="3">
    <source>
        <dbReference type="Proteomes" id="UP000316639"/>
    </source>
</evidence>
<name>A0A563F357_9PSEU</name>
<feature type="transmembrane region" description="Helical" evidence="1">
    <location>
        <begin position="598"/>
        <end position="621"/>
    </location>
</feature>